<protein>
    <submittedName>
        <fullName evidence="3">Uncharacterized protein</fullName>
    </submittedName>
</protein>
<evidence type="ECO:0000313" key="2">
    <source>
        <dbReference type="EMBL" id="GIL82789.1"/>
    </source>
</evidence>
<evidence type="ECO:0000313" key="4">
    <source>
        <dbReference type="Proteomes" id="UP000722791"/>
    </source>
</evidence>
<organism evidence="3 4">
    <name type="scientific">Volvox reticuliferus</name>
    <dbReference type="NCBI Taxonomy" id="1737510"/>
    <lineage>
        <taxon>Eukaryota</taxon>
        <taxon>Viridiplantae</taxon>
        <taxon>Chlorophyta</taxon>
        <taxon>core chlorophytes</taxon>
        <taxon>Chlorophyceae</taxon>
        <taxon>CS clade</taxon>
        <taxon>Chlamydomonadales</taxon>
        <taxon>Volvocaceae</taxon>
        <taxon>Volvox</taxon>
    </lineage>
</organism>
<evidence type="ECO:0000313" key="5">
    <source>
        <dbReference type="Proteomes" id="UP000747110"/>
    </source>
</evidence>
<sequence>MERRSSAAGDAVPVSNQASCIVHGRVRKRQRSNPGPDTAPYDDMFSCGSWRYSPVSDPDIDYNMQSSKRYLSEVMANNLTRHMSLRHSSSAGAAPPPTTGDDMLGQAHPPSLLQLPPSPHPFAQPHTAMHLYGPGPLTPPGGCSPQRTCISEMSDGLADPGGEILQPANTSDASISISMSHGGGGPGLLCGKTSVTPTRESVSETADSELLDERERSVSLSGMLWGPGSGTATAGFVLASSSAAAGMGVSAPFDGSGNVRSPLPPGAASGTASAHCGINATGPGVFGVSPFFSQGGLPRRISDAIQCPTPAGLARALQQQQPQVTTMMRGPYPRGYMAGGRGLLADIPTSPSDTRFGGLDLRKTALLRSISRRAEETTSDGGAAAATFSTPIGGVGVVPDSIVPECITGVGVCAATVAAMGPVATRCSRAERFDGSGVERGQSAVSCSDSGFSDGMSEGGNGSGGGTGGATGMELSSNSADFGGGGGAAVTVLEEHIDQQQQHEQQILLQQLLMQQEGSVQALLPAQPQPHVLLATQQSHLGCVDLSGVSCIDGGGGGTPTSSAFLPAQDCSICSPPAGMGTPLLPPAPPLMRGDRGSVTPPVQPGCL</sequence>
<feature type="region of interest" description="Disordered" evidence="1">
    <location>
        <begin position="87"/>
        <end position="123"/>
    </location>
</feature>
<dbReference type="Proteomes" id="UP000747110">
    <property type="component" value="Unassembled WGS sequence"/>
</dbReference>
<feature type="region of interest" description="Disordered" evidence="1">
    <location>
        <begin position="584"/>
        <end position="608"/>
    </location>
</feature>
<feature type="compositionally biased region" description="Polar residues" evidence="1">
    <location>
        <begin position="195"/>
        <end position="205"/>
    </location>
</feature>
<feature type="region of interest" description="Disordered" evidence="1">
    <location>
        <begin position="438"/>
        <end position="474"/>
    </location>
</feature>
<dbReference type="EMBL" id="BNCQ01000014">
    <property type="protein sequence ID" value="GIM03621.1"/>
    <property type="molecule type" value="Genomic_DNA"/>
</dbReference>
<evidence type="ECO:0000256" key="1">
    <source>
        <dbReference type="SAM" id="MobiDB-lite"/>
    </source>
</evidence>
<dbReference type="EMBL" id="BNCP01000025">
    <property type="protein sequence ID" value="GIL82789.1"/>
    <property type="molecule type" value="Genomic_DNA"/>
</dbReference>
<proteinExistence type="predicted"/>
<feature type="region of interest" description="Disordered" evidence="1">
    <location>
        <begin position="1"/>
        <end position="41"/>
    </location>
</feature>
<name>A0A8J4GB88_9CHLO</name>
<feature type="compositionally biased region" description="Gly residues" evidence="1">
    <location>
        <begin position="457"/>
        <end position="471"/>
    </location>
</feature>
<dbReference type="AlphaFoldDB" id="A0A8J4GB88"/>
<keyword evidence="5" id="KW-1185">Reference proteome</keyword>
<gene>
    <name evidence="2" type="ORF">Vretifemale_11717</name>
    <name evidence="3" type="ORF">Vretimale_8340</name>
</gene>
<feature type="region of interest" description="Disordered" evidence="1">
    <location>
        <begin position="195"/>
        <end position="214"/>
    </location>
</feature>
<dbReference type="OrthoDB" id="549866at2759"/>
<dbReference type="Proteomes" id="UP000722791">
    <property type="component" value="Unassembled WGS sequence"/>
</dbReference>
<accession>A0A8J4GB88</accession>
<evidence type="ECO:0000313" key="3">
    <source>
        <dbReference type="EMBL" id="GIM03621.1"/>
    </source>
</evidence>
<reference evidence="3" key="1">
    <citation type="journal article" date="2021" name="Proc. Natl. Acad. Sci. U.S.A.">
        <title>Three genomes in the algal genus Volvox reveal the fate of a haploid sex-determining region after a transition to homothallism.</title>
        <authorList>
            <person name="Yamamoto K."/>
            <person name="Hamaji T."/>
            <person name="Kawai-Toyooka H."/>
            <person name="Matsuzaki R."/>
            <person name="Takahashi F."/>
            <person name="Nishimura Y."/>
            <person name="Kawachi M."/>
            <person name="Noguchi H."/>
            <person name="Minakuchi Y."/>
            <person name="Umen J.G."/>
            <person name="Toyoda A."/>
            <person name="Nozaki H."/>
        </authorList>
    </citation>
    <scope>NUCLEOTIDE SEQUENCE</scope>
    <source>
        <strain evidence="3">NIES-3785</strain>
        <strain evidence="2">NIES-3786</strain>
    </source>
</reference>
<comment type="caution">
    <text evidence="3">The sequence shown here is derived from an EMBL/GenBank/DDBJ whole genome shotgun (WGS) entry which is preliminary data.</text>
</comment>